<dbReference type="GO" id="GO:0003697">
    <property type="term" value="F:single-stranded DNA binding"/>
    <property type="evidence" value="ECO:0007669"/>
    <property type="project" value="InterPro"/>
</dbReference>
<dbReference type="AlphaFoldDB" id="A0A255H2P0"/>
<dbReference type="GO" id="GO:0009295">
    <property type="term" value="C:nucleoid"/>
    <property type="evidence" value="ECO:0007669"/>
    <property type="project" value="TreeGrafter"/>
</dbReference>
<dbReference type="InterPro" id="IPR012340">
    <property type="entry name" value="NA-bd_OB-fold"/>
</dbReference>
<evidence type="ECO:0000256" key="2">
    <source>
        <dbReference type="PROSITE-ProRule" id="PRU00252"/>
    </source>
</evidence>
<dbReference type="GO" id="GO:0006260">
    <property type="term" value="P:DNA replication"/>
    <property type="evidence" value="ECO:0007669"/>
    <property type="project" value="InterPro"/>
</dbReference>
<dbReference type="PANTHER" id="PTHR10302">
    <property type="entry name" value="SINGLE-STRANDED DNA-BINDING PROTEIN"/>
    <property type="match status" value="1"/>
</dbReference>
<dbReference type="Proteomes" id="UP000216311">
    <property type="component" value="Unassembled WGS sequence"/>
</dbReference>
<evidence type="ECO:0000313" key="6">
    <source>
        <dbReference type="Proteomes" id="UP000216311"/>
    </source>
</evidence>
<evidence type="ECO:0000313" key="5">
    <source>
        <dbReference type="EMBL" id="OYO20924.1"/>
    </source>
</evidence>
<evidence type="ECO:0000256" key="4">
    <source>
        <dbReference type="SAM" id="MobiDB-lite"/>
    </source>
</evidence>
<dbReference type="EMBL" id="NMVQ01000023">
    <property type="protein sequence ID" value="OYO20924.1"/>
    <property type="molecule type" value="Genomic_DNA"/>
</dbReference>
<sequence>MAASSAATRSVRSSDMSRLYVLTYFRSIRFVHSRIGTTSSVHRWSLAGARFRRRAALYRYRALGEDTPMEPIVSMTGRLGTPVDERTTRNGTPYATFRMASTTRFRREGVWVDGPTTWVSVRCYRGLAEHVQFSLQKGQPVLVIGRLRTESWQDQSGAQRERTVLEAQSVGHDLNWGASSFRRLVKEQPPAERDDEDVRPEPDQSGEFIGEEAERVNQAERVEQAA</sequence>
<proteinExistence type="predicted"/>
<keyword evidence="1 2" id="KW-0238">DNA-binding</keyword>
<dbReference type="Pfam" id="PF00436">
    <property type="entry name" value="SSB"/>
    <property type="match status" value="1"/>
</dbReference>
<dbReference type="InterPro" id="IPR011344">
    <property type="entry name" value="ssDNA-bd"/>
</dbReference>
<dbReference type="NCBIfam" id="TIGR00621">
    <property type="entry name" value="ssb"/>
    <property type="match status" value="1"/>
</dbReference>
<protein>
    <recommendedName>
        <fullName evidence="3">Single-stranded DNA-binding protein</fullName>
    </recommendedName>
</protein>
<dbReference type="PROSITE" id="PS50935">
    <property type="entry name" value="SSB"/>
    <property type="match status" value="1"/>
</dbReference>
<dbReference type="InterPro" id="IPR000424">
    <property type="entry name" value="Primosome_PriB/ssb"/>
</dbReference>
<feature type="compositionally biased region" description="Basic and acidic residues" evidence="4">
    <location>
        <begin position="212"/>
        <end position="226"/>
    </location>
</feature>
<gene>
    <name evidence="5" type="ORF">CGZ93_11965</name>
</gene>
<accession>A0A255H2P0</accession>
<organism evidence="5 6">
    <name type="scientific">Enemella dayhoffiae</name>
    <dbReference type="NCBI Taxonomy" id="2016507"/>
    <lineage>
        <taxon>Bacteria</taxon>
        <taxon>Bacillati</taxon>
        <taxon>Actinomycetota</taxon>
        <taxon>Actinomycetes</taxon>
        <taxon>Propionibacteriales</taxon>
        <taxon>Propionibacteriaceae</taxon>
        <taxon>Enemella</taxon>
    </lineage>
</organism>
<feature type="region of interest" description="Disordered" evidence="4">
    <location>
        <begin position="186"/>
        <end position="226"/>
    </location>
</feature>
<dbReference type="Gene3D" id="2.40.50.140">
    <property type="entry name" value="Nucleic acid-binding proteins"/>
    <property type="match status" value="1"/>
</dbReference>
<evidence type="ECO:0000256" key="3">
    <source>
        <dbReference type="RuleBase" id="RU000524"/>
    </source>
</evidence>
<reference evidence="5 6" key="1">
    <citation type="submission" date="2017-07" db="EMBL/GenBank/DDBJ databases">
        <title>Draft whole genome sequences of clinical Proprionibacteriaceae strains.</title>
        <authorList>
            <person name="Bernier A.-M."/>
            <person name="Bernard K."/>
            <person name="Domingo M.-C."/>
        </authorList>
    </citation>
    <scope>NUCLEOTIDE SEQUENCE [LARGE SCALE GENOMIC DNA]</scope>
    <source>
        <strain evidence="5 6">NML 130396</strain>
    </source>
</reference>
<evidence type="ECO:0000256" key="1">
    <source>
        <dbReference type="ARBA" id="ARBA00023125"/>
    </source>
</evidence>
<dbReference type="SUPFAM" id="SSF50249">
    <property type="entry name" value="Nucleic acid-binding proteins"/>
    <property type="match status" value="1"/>
</dbReference>
<dbReference type="CDD" id="cd04496">
    <property type="entry name" value="SSB_OBF"/>
    <property type="match status" value="1"/>
</dbReference>
<comment type="caution">
    <text evidence="5">The sequence shown here is derived from an EMBL/GenBank/DDBJ whole genome shotgun (WGS) entry which is preliminary data.</text>
</comment>
<keyword evidence="6" id="KW-1185">Reference proteome</keyword>
<dbReference type="PANTHER" id="PTHR10302:SF27">
    <property type="entry name" value="SINGLE-STRANDED DNA-BINDING PROTEIN"/>
    <property type="match status" value="1"/>
</dbReference>
<name>A0A255H2P0_9ACTN</name>
<dbReference type="OrthoDB" id="4427276at2"/>